<dbReference type="GO" id="GO:0008270">
    <property type="term" value="F:zinc ion binding"/>
    <property type="evidence" value="ECO:0007669"/>
    <property type="project" value="InterPro"/>
</dbReference>
<dbReference type="InterPro" id="IPR023561">
    <property type="entry name" value="Carbonic_anhydrase_a-class"/>
</dbReference>
<gene>
    <name evidence="9" type="ORF">BZG36_04205</name>
</gene>
<dbReference type="PROSITE" id="PS51144">
    <property type="entry name" value="ALPHA_CA_2"/>
    <property type="match status" value="1"/>
</dbReference>
<dbReference type="EMBL" id="MVBO01000090">
    <property type="protein sequence ID" value="OZJ03346.1"/>
    <property type="molecule type" value="Genomic_DNA"/>
</dbReference>
<dbReference type="InterPro" id="IPR001148">
    <property type="entry name" value="CA_dom"/>
</dbReference>
<feature type="chain" id="PRO_5012017600" description="carbonic anhydrase" evidence="7">
    <location>
        <begin position="28"/>
        <end position="280"/>
    </location>
</feature>
<reference evidence="9 10" key="1">
    <citation type="journal article" date="2017" name="Mycologia">
        <title>Bifiguratus adelaidae, gen. et sp. nov., a new member of Mucoromycotina in endophytic and soil-dwelling habitats.</title>
        <authorList>
            <person name="Torres-Cruz T.J."/>
            <person name="Billingsley Tobias T.L."/>
            <person name="Almatruk M."/>
            <person name="Hesse C."/>
            <person name="Kuske C.R."/>
            <person name="Desiro A."/>
            <person name="Benucci G.M."/>
            <person name="Bonito G."/>
            <person name="Stajich J.E."/>
            <person name="Dunlap C."/>
            <person name="Arnold A.E."/>
            <person name="Porras-Alfaro A."/>
        </authorList>
    </citation>
    <scope>NUCLEOTIDE SEQUENCE [LARGE SCALE GENOMIC DNA]</scope>
    <source>
        <strain evidence="9 10">AZ0501</strain>
    </source>
</reference>
<accession>A0A261XY97</accession>
<evidence type="ECO:0000259" key="8">
    <source>
        <dbReference type="PROSITE" id="PS51144"/>
    </source>
</evidence>
<keyword evidence="3" id="KW-0479">Metal-binding</keyword>
<dbReference type="OrthoDB" id="429145at2759"/>
<keyword evidence="4" id="KW-0862">Zinc</keyword>
<evidence type="ECO:0000256" key="2">
    <source>
        <dbReference type="ARBA" id="ARBA00012925"/>
    </source>
</evidence>
<feature type="signal peptide" evidence="7">
    <location>
        <begin position="1"/>
        <end position="27"/>
    </location>
</feature>
<dbReference type="Gene3D" id="3.10.200.10">
    <property type="entry name" value="Alpha carbonic anhydrase"/>
    <property type="match status" value="1"/>
</dbReference>
<keyword evidence="10" id="KW-1185">Reference proteome</keyword>
<protein>
    <recommendedName>
        <fullName evidence="2">carbonic anhydrase</fullName>
        <ecNumber evidence="2">4.2.1.1</ecNumber>
    </recommendedName>
</protein>
<name>A0A261XY97_9FUNG</name>
<organism evidence="9 10">
    <name type="scientific">Bifiguratus adelaidae</name>
    <dbReference type="NCBI Taxonomy" id="1938954"/>
    <lineage>
        <taxon>Eukaryota</taxon>
        <taxon>Fungi</taxon>
        <taxon>Fungi incertae sedis</taxon>
        <taxon>Mucoromycota</taxon>
        <taxon>Mucoromycotina</taxon>
        <taxon>Endogonomycetes</taxon>
        <taxon>Endogonales</taxon>
        <taxon>Endogonales incertae sedis</taxon>
        <taxon>Bifiguratus</taxon>
    </lineage>
</organism>
<evidence type="ECO:0000256" key="5">
    <source>
        <dbReference type="ARBA" id="ARBA00023239"/>
    </source>
</evidence>
<dbReference type="AlphaFoldDB" id="A0A261XY97"/>
<dbReference type="Proteomes" id="UP000242875">
    <property type="component" value="Unassembled WGS sequence"/>
</dbReference>
<proteinExistence type="inferred from homology"/>
<feature type="domain" description="Alpha-carbonic anhydrase" evidence="8">
    <location>
        <begin position="41"/>
        <end position="280"/>
    </location>
</feature>
<comment type="catalytic activity">
    <reaction evidence="6">
        <text>hydrogencarbonate + H(+) = CO2 + H2O</text>
        <dbReference type="Rhea" id="RHEA:10748"/>
        <dbReference type="ChEBI" id="CHEBI:15377"/>
        <dbReference type="ChEBI" id="CHEBI:15378"/>
        <dbReference type="ChEBI" id="CHEBI:16526"/>
        <dbReference type="ChEBI" id="CHEBI:17544"/>
        <dbReference type="EC" id="4.2.1.1"/>
    </reaction>
</comment>
<comment type="caution">
    <text evidence="9">The sequence shown here is derived from an EMBL/GenBank/DDBJ whole genome shotgun (WGS) entry which is preliminary data.</text>
</comment>
<evidence type="ECO:0000256" key="4">
    <source>
        <dbReference type="ARBA" id="ARBA00022833"/>
    </source>
</evidence>
<dbReference type="InterPro" id="IPR041891">
    <property type="entry name" value="Alpha_CA_prokaryot-like"/>
</dbReference>
<dbReference type="SMART" id="SM01057">
    <property type="entry name" value="Carb_anhydrase"/>
    <property type="match status" value="1"/>
</dbReference>
<evidence type="ECO:0000256" key="1">
    <source>
        <dbReference type="ARBA" id="ARBA00010718"/>
    </source>
</evidence>
<comment type="similarity">
    <text evidence="1">Belongs to the alpha-carbonic anhydrase family.</text>
</comment>
<sequence length="280" mass="30913">MLKYISLQRLTFIAIIIQAALVGSAQANPIQSRADITIPVATFGYTELKGPLHWYGLNKSANIVCAEGKHQSPIVIDSSIGFAPNGSIEVQIPKIDHAIFENEGYTVMLIDTNGTLKDSGKDYSLSQFHFHTPGEHLLQGEFYPMELHFVFQSRDTSKAVMAFSIQLDPLGVAEPLLKEVFAKVTDIANPGTYTTTGPLSFDSLLHHFHSNPIYKYTDSLTTPPCSESVDWLISAEPIPLDVATFNMVKKVLKFNARYPQNKLGQTNLLEVAAHDFGCNI</sequence>
<dbReference type="PANTHER" id="PTHR18952">
    <property type="entry name" value="CARBONIC ANHYDRASE"/>
    <property type="match status" value="1"/>
</dbReference>
<dbReference type="PANTHER" id="PTHR18952:SF265">
    <property type="entry name" value="CARBONIC ANHYDRASE"/>
    <property type="match status" value="1"/>
</dbReference>
<keyword evidence="5" id="KW-0456">Lyase</keyword>
<dbReference type="EC" id="4.2.1.1" evidence="2"/>
<evidence type="ECO:0000256" key="7">
    <source>
        <dbReference type="SAM" id="SignalP"/>
    </source>
</evidence>
<dbReference type="InterPro" id="IPR036398">
    <property type="entry name" value="CA_dom_sf"/>
</dbReference>
<evidence type="ECO:0000313" key="10">
    <source>
        <dbReference type="Proteomes" id="UP000242875"/>
    </source>
</evidence>
<evidence type="ECO:0000256" key="3">
    <source>
        <dbReference type="ARBA" id="ARBA00022723"/>
    </source>
</evidence>
<dbReference type="CDD" id="cd03124">
    <property type="entry name" value="alpha_CA_prokaryotic_like"/>
    <property type="match status" value="1"/>
</dbReference>
<evidence type="ECO:0000256" key="6">
    <source>
        <dbReference type="ARBA" id="ARBA00048348"/>
    </source>
</evidence>
<evidence type="ECO:0000313" key="9">
    <source>
        <dbReference type="EMBL" id="OZJ03346.1"/>
    </source>
</evidence>
<keyword evidence="7" id="KW-0732">Signal</keyword>
<dbReference type="SUPFAM" id="SSF51069">
    <property type="entry name" value="Carbonic anhydrase"/>
    <property type="match status" value="1"/>
</dbReference>
<dbReference type="GO" id="GO:0004089">
    <property type="term" value="F:carbonate dehydratase activity"/>
    <property type="evidence" value="ECO:0007669"/>
    <property type="project" value="UniProtKB-EC"/>
</dbReference>
<dbReference type="Pfam" id="PF00194">
    <property type="entry name" value="Carb_anhydrase"/>
    <property type="match status" value="1"/>
</dbReference>